<name>A0ABS7CRV1_9BACT</name>
<keyword evidence="2" id="KW-1185">Reference proteome</keyword>
<dbReference type="Proteomes" id="UP000813018">
    <property type="component" value="Unassembled WGS sequence"/>
</dbReference>
<evidence type="ECO:0000313" key="2">
    <source>
        <dbReference type="Proteomes" id="UP000813018"/>
    </source>
</evidence>
<protein>
    <submittedName>
        <fullName evidence="1">DUF4861 domain-containing protein</fullName>
    </submittedName>
</protein>
<comment type="caution">
    <text evidence="1">The sequence shown here is derived from an EMBL/GenBank/DDBJ whole genome shotgun (WGS) entry which is preliminary data.</text>
</comment>
<sequence>MNIDKLKLRVASLKVWLILPMLYAGLVSGQNLKKEFPKSFPVSVTNPLAEARESVAVFIPEQDIKAAGANFNPKAFVVLDGKKEISSQYNLKDAEHKGMVLVLDKLNAKEKRNLTVRYNEKGESQRKYTKRTQAEISHKTGGEFKDRKYIGGEFANVDSLNVPAEHTDHSFYIRYEGPGWESDKVGYRFYLDWRNATDVFGKTTPDMVLQKVGLDGFDSYHEYQDWGMDVLKVGKSLGVGSLAIVDKGQAIRVDKTDNVVSKVTENGAVYSSIQTNYDNWKVADLTLDVQSQLSIHAGTRLTDYQVTVTGGKPQNLSTGLNKDKNAKVLNHKGDANSWGYLASYGKQSLNNDNLGIAVLFRPQDFQEFTTDDNSHIVKLTPTNGRLQYYFLSAWELEPNGIKTEEEFINYLNKTARELASPVQVRVAGGKQAKR</sequence>
<organism evidence="1 2">
    <name type="scientific">Pontibacter aydingkolensis</name>
    <dbReference type="NCBI Taxonomy" id="1911536"/>
    <lineage>
        <taxon>Bacteria</taxon>
        <taxon>Pseudomonadati</taxon>
        <taxon>Bacteroidota</taxon>
        <taxon>Cytophagia</taxon>
        <taxon>Cytophagales</taxon>
        <taxon>Hymenobacteraceae</taxon>
        <taxon>Pontibacter</taxon>
    </lineage>
</organism>
<reference evidence="1 2" key="1">
    <citation type="journal article" date="2016" name="Int. J. Syst. Evol. Microbiol.">
        <title>Pontibacter aydingkolensis sp. nov., isolated from soil of a salt lake.</title>
        <authorList>
            <person name="Osman G."/>
            <person name="Zhang T."/>
            <person name="Lou K."/>
            <person name="Gao Y."/>
            <person name="Chang W."/>
            <person name="Lin Q."/>
            <person name="Yang H.M."/>
            <person name="Huo X.D."/>
            <person name="Wang N."/>
        </authorList>
    </citation>
    <scope>NUCLEOTIDE SEQUENCE [LARGE SCALE GENOMIC DNA]</scope>
    <source>
        <strain evidence="1 2">KACC 19255</strain>
    </source>
</reference>
<dbReference type="InterPro" id="IPR032342">
    <property type="entry name" value="DUF4861"/>
</dbReference>
<proteinExistence type="predicted"/>
<dbReference type="Pfam" id="PF16153">
    <property type="entry name" value="DUF4861"/>
    <property type="match status" value="1"/>
</dbReference>
<dbReference type="RefSeq" id="WP_219876398.1">
    <property type="nucleotide sequence ID" value="NZ_JAHYXK010000003.1"/>
</dbReference>
<accession>A0ABS7CRV1</accession>
<dbReference type="EMBL" id="JAHYXK010000003">
    <property type="protein sequence ID" value="MBW7466523.1"/>
    <property type="molecule type" value="Genomic_DNA"/>
</dbReference>
<gene>
    <name evidence="1" type="ORF">K0O23_05545</name>
</gene>
<evidence type="ECO:0000313" key="1">
    <source>
        <dbReference type="EMBL" id="MBW7466523.1"/>
    </source>
</evidence>